<proteinExistence type="predicted"/>
<reference evidence="2" key="1">
    <citation type="submission" date="2017-06" db="EMBL/GenBank/DDBJ databases">
        <authorList>
            <person name="Rodrigo-Torres L."/>
            <person name="Arahal R. D."/>
            <person name="Lucena T."/>
        </authorList>
    </citation>
    <scope>NUCLEOTIDE SEQUENCE [LARGE SCALE GENOMIC DNA]</scope>
    <source>
        <strain evidence="2">type strain: CECT 9192</strain>
    </source>
</reference>
<dbReference type="EMBL" id="FYAH01000003">
    <property type="protein sequence ID" value="SMY17027.1"/>
    <property type="molecule type" value="Genomic_DNA"/>
</dbReference>
<dbReference type="Gene3D" id="3.40.50.2000">
    <property type="entry name" value="Glycogen Phosphorylase B"/>
    <property type="match status" value="1"/>
</dbReference>
<organism evidence="1 2">
    <name type="scientific">Photobacterium aquimaris</name>
    <dbReference type="NCBI Taxonomy" id="512643"/>
    <lineage>
        <taxon>Bacteria</taxon>
        <taxon>Pseudomonadati</taxon>
        <taxon>Pseudomonadota</taxon>
        <taxon>Gammaproteobacteria</taxon>
        <taxon>Vibrionales</taxon>
        <taxon>Vibrionaceae</taxon>
        <taxon>Photobacterium</taxon>
    </lineage>
</organism>
<dbReference type="Proteomes" id="UP000196485">
    <property type="component" value="Unassembled WGS sequence"/>
</dbReference>
<gene>
    <name evidence="1" type="ORF">PAQU9191_02268</name>
</gene>
<sequence length="369" mass="43092">MKTKKKKALIVSGVSWNETWQRHQTNASILAEFGYEVDYINGVKTSALTLKNIISKIKSKFGFRNKKTCIVNNKLDNNIKLIPSYFIPPTGKLSKLINCKIYNLLYKNKLLSNNYDLVIYYVPIDSYKEINKISHYRIYDCVRAFKLWGGYHNSLYDNEHAICESADEIMCDSYYIKEKYLSNYNVKQLIPYNEYKDNKVKRINSSIIKRICYFGSVSNHIDVELLNLLSEKYQVNIWGKIDSKIDMSGNIKYHGYISDQSELFEDIKRNSDMILIPYKGNMDGVFPAKLIASFALNIPVFTSEYYDSIRMSDLLYVYTDKDDLLKKIDGFKYDDFIINDNKRESILLESSKYIENLKLILSNKCNDRG</sequence>
<evidence type="ECO:0000313" key="2">
    <source>
        <dbReference type="Proteomes" id="UP000196485"/>
    </source>
</evidence>
<evidence type="ECO:0008006" key="3">
    <source>
        <dbReference type="Google" id="ProtNLM"/>
    </source>
</evidence>
<name>A0A1Y6L122_9GAMM</name>
<protein>
    <recommendedName>
        <fullName evidence="3">Glycosyltransferase family 1 protein</fullName>
    </recommendedName>
</protein>
<accession>A0A1Y6L122</accession>
<keyword evidence="2" id="KW-1185">Reference proteome</keyword>
<dbReference type="AlphaFoldDB" id="A0A1Y6L122"/>
<evidence type="ECO:0000313" key="1">
    <source>
        <dbReference type="EMBL" id="SMY17027.1"/>
    </source>
</evidence>
<dbReference type="RefSeq" id="WP_087820992.1">
    <property type="nucleotide sequence ID" value="NZ_FYAH01000003.1"/>
</dbReference>